<gene>
    <name evidence="1" type="ORF">M9458_017593</name>
</gene>
<keyword evidence="2" id="KW-1185">Reference proteome</keyword>
<name>A0ABD0QIM0_CIRMR</name>
<feature type="non-terminal residue" evidence="1">
    <location>
        <position position="58"/>
    </location>
</feature>
<dbReference type="Proteomes" id="UP001529510">
    <property type="component" value="Unassembled WGS sequence"/>
</dbReference>
<organism evidence="1 2">
    <name type="scientific">Cirrhinus mrigala</name>
    <name type="common">Mrigala</name>
    <dbReference type="NCBI Taxonomy" id="683832"/>
    <lineage>
        <taxon>Eukaryota</taxon>
        <taxon>Metazoa</taxon>
        <taxon>Chordata</taxon>
        <taxon>Craniata</taxon>
        <taxon>Vertebrata</taxon>
        <taxon>Euteleostomi</taxon>
        <taxon>Actinopterygii</taxon>
        <taxon>Neopterygii</taxon>
        <taxon>Teleostei</taxon>
        <taxon>Ostariophysi</taxon>
        <taxon>Cypriniformes</taxon>
        <taxon>Cyprinidae</taxon>
        <taxon>Labeoninae</taxon>
        <taxon>Labeonini</taxon>
        <taxon>Cirrhinus</taxon>
    </lineage>
</organism>
<proteinExistence type="predicted"/>
<reference evidence="1 2" key="1">
    <citation type="submission" date="2024-05" db="EMBL/GenBank/DDBJ databases">
        <title>Genome sequencing and assembly of Indian major carp, Cirrhinus mrigala (Hamilton, 1822).</title>
        <authorList>
            <person name="Mohindra V."/>
            <person name="Chowdhury L.M."/>
            <person name="Lal K."/>
            <person name="Jena J.K."/>
        </authorList>
    </citation>
    <scope>NUCLEOTIDE SEQUENCE [LARGE SCALE GENOMIC DNA]</scope>
    <source>
        <strain evidence="1">CM1030</strain>
        <tissue evidence="1">Blood</tissue>
    </source>
</reference>
<comment type="caution">
    <text evidence="1">The sequence shown here is derived from an EMBL/GenBank/DDBJ whole genome shotgun (WGS) entry which is preliminary data.</text>
</comment>
<protein>
    <submittedName>
        <fullName evidence="1">Uncharacterized protein</fullName>
    </submittedName>
</protein>
<dbReference type="AlphaFoldDB" id="A0ABD0QIM0"/>
<evidence type="ECO:0000313" key="2">
    <source>
        <dbReference type="Proteomes" id="UP001529510"/>
    </source>
</evidence>
<sequence>YHGPFCLCVCAGRWLTGKCFCHLRHSESKVSSDPSNAAYGPPWRHMEAPGICCLRTQQ</sequence>
<feature type="non-terminal residue" evidence="1">
    <location>
        <position position="1"/>
    </location>
</feature>
<dbReference type="EMBL" id="JAMKFB020000008">
    <property type="protein sequence ID" value="KAL0185923.1"/>
    <property type="molecule type" value="Genomic_DNA"/>
</dbReference>
<evidence type="ECO:0000313" key="1">
    <source>
        <dbReference type="EMBL" id="KAL0185923.1"/>
    </source>
</evidence>
<accession>A0ABD0QIM0</accession>